<dbReference type="InterPro" id="IPR036844">
    <property type="entry name" value="Hint_dom_sf"/>
</dbReference>
<feature type="region of interest" description="Disordered" evidence="1">
    <location>
        <begin position="1639"/>
        <end position="1675"/>
    </location>
</feature>
<feature type="domain" description="Hint" evidence="2">
    <location>
        <begin position="1896"/>
        <end position="1998"/>
    </location>
</feature>
<sequence length="2139" mass="230240">MVQFPACLLTTPDKPECRKSTPLAGRNDAEKKTVTADAVAIPGTLNSPKSVTSMVGRASMAGGALVLAATPSPSGLSGDFKASPLSSATTWSTALNSGSFSWSYGMPVPNVPGDLKPDLSLAYSSGAIDGRTANSNNQASWVGDGFDLSPGFVERSYKPCGDEGVKTDGAEPGDLCWAYDNATISFAGHAGELIPTGTDEWRIKGDDNTKVVRLRDTARGNGDNDGEYFQATTTSGTRYYFGYNRLPNWGVGKTETNSVETVPVYGNNSGEPCNKATFADSWCQQGRRWNLDLVLDTNGNDITYWYKPEANSYGRNLKDTAGTAYVRATTLDHIDYGQQQGDIYSATVRPMARVDFTTGERCLEDDTTRCDPANIGTNRQYWYDVPWDQNCKVGSKCDQDRFSPTFWTRNRLAKVTTQTLQADGTYKPVDEWALHHKWGTADVDYQLLLDSIQHTALAGTTPVKLPTTSLSYTPRIGRLDKDGDGRLAYYKQRLSTVADESGGQLDVNYSQAACDWNHLPTPQTNTTHCFPQKYQPNNDVPMTTEWFNKYVVDSVIATDRTGGAPDMVTHYSYLDDGAWAFDDDDGITKEKLKTWSQWRGHAHVRVETGGDAAMSTQTDHYYLRGMNGDRTDPSDKTKTRNLSIPDGEGTTLTDDEAWTGVEYRTETYDKPGGKILSKVVNTPWKKETAKRVRDWGTTTANLTGVATARNFTSLDAGAGTNWRETRTNSTFDDRGRATQSESLGDIGTDKDDTCTRTTYADNTTAWLFTAPIHTETVAASCAATPNRDTRSDGSSVVLTDTRIRYDDQAYGATPTKGQATMTESLKSRSGNSATYLDDKATFDTYGRPLTTTALSSTSVFNPADETKAPVTTPAVDARTTTTAYTPPTGRPTAQTVTTPPATVGTAASAQTTTTYFDLLRGLPIVSTDPTGRRIEADYDALGRPLKVWKPNRSKVDSQSPNLEFRYSNDPNVIQSVASLTLNSDGSQDTAYTLYDGFGRVRQTQAPGQDGGRLLTDTFYDERGQAKLAYAPYYATGAPSTALFKVEDATGVETQTATQYDGLGRPTKTTLFAGDSQNTVLSTTTTQYGGDRVTVTPPLGATPTTTITDAAGHTTELRQYHANVPTGPAGPYDSTTYSYDPAGHLASLTDPAGSVWIWIYDQLGRQVKAVDPDSGTNTKAYNDRGEVTSTTDGRGKTITSVYDNLSRLLETHDGTAAGPLLTSQTWDPANNQGQQASSTRYATIGGKSYAYKTTANSYDALYRPTKTTVAVPSVPGQEGLAGNYVTTSSFNLDGTPKSATYPAAGGLAAETVAFTYDKLHRPISTSSNLSTYLTNQTYSLTGKPLQSTLNAGGKNTQITNGYEYGTQRLSSSRTDQDGITGAARSTAYTYDQAGNVTSMSDVSRSGTDRQCFQYDYLTRLTEAFTPTDATCPSTADGSKLGGVAPYWSSYTYNTDGTRRTETRHDPKGDTSKDSTRSYTYPANGAAQPHSLLSTSTLTGGGTGARVDESYAYDAAGNTTGRHLNSSPTAANDQTLTWNSEGRLGNVADIVKTKSGSSTFTTNKNTDYVYDTSGNRLTAHTLDTADPAAENTTLYFGSTELNFIKGAAKPKATRYYALGSATAVRTDDNKVTFQVTDHHGTADTSINAADGSLSQRRSTPFGEDRGTAPSAWAGTKGFIGGTKDTDTGLTHLGAREYDPETGRFISVDPILADQDPQSLNGYTYSNNNPLTLADPSGERPAGTCDGTAQCKSPDGVVIQDLWSYDTDKWTVKFKKSDETKAVLYGGVVVNKTKSYKKLQKKIAEGIRTYQRNGYKFGYDAAADAHQYVAAATNACFGDEECHSSDTYDEIDGKLKQWKFENVPMLGGEGEDFPSSVVGKGMGKEDARGEVERPKPGACNSFPAGTPVLLADGSLKPIEKLEVGDEVAAADPEDAKSGSRKVDATIVTPDDADFTTLTIEDAQGARSTLTATDHHPIWSPSVHAWLNAADLKPGMKLRSASGVDVEVVSTIHFKHRQAAYNLTVEDFHTYYVLAGATPVLVRNCNIPMDEAVNRAVANVGENATVVRSGSGGLQFMSVTTDQAGNVVRKIARFDVNPNSPHVQKLGPHLNLETQINGKTVTSRTLLGGVVGLPGCGLSAGRA</sequence>
<name>A0ABV9UU42_9ACTN</name>
<dbReference type="PANTHER" id="PTHR32305:SF17">
    <property type="entry name" value="TRNA NUCLEASE WAPA"/>
    <property type="match status" value="1"/>
</dbReference>
<keyword evidence="4" id="KW-1185">Reference proteome</keyword>
<feature type="non-terminal residue" evidence="3">
    <location>
        <position position="2139"/>
    </location>
</feature>
<feature type="compositionally biased region" description="Basic and acidic residues" evidence="1">
    <location>
        <begin position="723"/>
        <end position="736"/>
    </location>
</feature>
<dbReference type="InterPro" id="IPR003587">
    <property type="entry name" value="Hint_dom_N"/>
</dbReference>
<dbReference type="Pfam" id="PF05593">
    <property type="entry name" value="RHS_repeat"/>
    <property type="match status" value="1"/>
</dbReference>
<dbReference type="Proteomes" id="UP001595834">
    <property type="component" value="Unassembled WGS sequence"/>
</dbReference>
<dbReference type="Gene3D" id="2.170.16.10">
    <property type="entry name" value="Hedgehog/Intein (Hint) domain"/>
    <property type="match status" value="1"/>
</dbReference>
<comment type="caution">
    <text evidence="3">The sequence shown here is derived from an EMBL/GenBank/DDBJ whole genome shotgun (WGS) entry which is preliminary data.</text>
</comment>
<evidence type="ECO:0000256" key="1">
    <source>
        <dbReference type="SAM" id="MobiDB-lite"/>
    </source>
</evidence>
<dbReference type="InterPro" id="IPR050708">
    <property type="entry name" value="T6SS_VgrG/RHS"/>
</dbReference>
<evidence type="ECO:0000259" key="2">
    <source>
        <dbReference type="SMART" id="SM00306"/>
    </source>
</evidence>
<dbReference type="SMART" id="SM00306">
    <property type="entry name" value="HintN"/>
    <property type="match status" value="1"/>
</dbReference>
<dbReference type="Pfam" id="PF07591">
    <property type="entry name" value="PT-HINT"/>
    <property type="match status" value="1"/>
</dbReference>
<protein>
    <submittedName>
        <fullName evidence="3">Polymorphic toxin-type HINT domain-containing protein</fullName>
    </submittedName>
</protein>
<dbReference type="SUPFAM" id="SSF51294">
    <property type="entry name" value="Hedgehog/intein (Hint) domain"/>
    <property type="match status" value="1"/>
</dbReference>
<dbReference type="EMBL" id="JBHSIZ010000030">
    <property type="protein sequence ID" value="MFC4959329.1"/>
    <property type="molecule type" value="Genomic_DNA"/>
</dbReference>
<accession>A0ABV9UU42</accession>
<dbReference type="InterPro" id="IPR006530">
    <property type="entry name" value="YD"/>
</dbReference>
<feature type="compositionally biased region" description="Basic and acidic residues" evidence="1">
    <location>
        <begin position="1879"/>
        <end position="1892"/>
    </location>
</feature>
<dbReference type="Gene3D" id="2.180.10.10">
    <property type="entry name" value="RHS repeat-associated core"/>
    <property type="match status" value="2"/>
</dbReference>
<feature type="compositionally biased region" description="Basic and acidic residues" evidence="1">
    <location>
        <begin position="1455"/>
        <end position="1474"/>
    </location>
</feature>
<feature type="region of interest" description="Disordered" evidence="1">
    <location>
        <begin position="718"/>
        <end position="749"/>
    </location>
</feature>
<dbReference type="CDD" id="cd00081">
    <property type="entry name" value="Hint"/>
    <property type="match status" value="1"/>
</dbReference>
<feature type="region of interest" description="Disordered" evidence="1">
    <location>
        <begin position="880"/>
        <end position="905"/>
    </location>
</feature>
<dbReference type="PROSITE" id="PS50818">
    <property type="entry name" value="INTEIN_C_TER"/>
    <property type="match status" value="1"/>
</dbReference>
<dbReference type="NCBIfam" id="TIGR01643">
    <property type="entry name" value="YD_repeat_2x"/>
    <property type="match status" value="2"/>
</dbReference>
<evidence type="ECO:0000313" key="3">
    <source>
        <dbReference type="EMBL" id="MFC4959329.1"/>
    </source>
</evidence>
<evidence type="ECO:0000313" key="4">
    <source>
        <dbReference type="Proteomes" id="UP001595834"/>
    </source>
</evidence>
<dbReference type="NCBIfam" id="TIGR03696">
    <property type="entry name" value="Rhs_assc_core"/>
    <property type="match status" value="1"/>
</dbReference>
<proteinExistence type="predicted"/>
<feature type="compositionally biased region" description="Basic and acidic residues" evidence="1">
    <location>
        <begin position="627"/>
        <end position="638"/>
    </location>
</feature>
<feature type="compositionally biased region" description="Polar residues" evidence="1">
    <location>
        <begin position="1640"/>
        <end position="1656"/>
    </location>
</feature>
<dbReference type="InterPro" id="IPR031325">
    <property type="entry name" value="RHS_repeat"/>
</dbReference>
<reference evidence="4" key="1">
    <citation type="journal article" date="2019" name="Int. J. Syst. Evol. Microbiol.">
        <title>The Global Catalogue of Microorganisms (GCM) 10K type strain sequencing project: providing services to taxonomists for standard genome sequencing and annotation.</title>
        <authorList>
            <consortium name="The Broad Institute Genomics Platform"/>
            <consortium name="The Broad Institute Genome Sequencing Center for Infectious Disease"/>
            <person name="Wu L."/>
            <person name="Ma J."/>
        </authorList>
    </citation>
    <scope>NUCLEOTIDE SEQUENCE [LARGE SCALE GENOMIC DNA]</scope>
    <source>
        <strain evidence="4">CCM 7224</strain>
    </source>
</reference>
<dbReference type="PANTHER" id="PTHR32305">
    <property type="match status" value="1"/>
</dbReference>
<dbReference type="InterPro" id="IPR030934">
    <property type="entry name" value="Intein_C"/>
</dbReference>
<dbReference type="InterPro" id="IPR022385">
    <property type="entry name" value="Rhs_assc_core"/>
</dbReference>
<feature type="region of interest" description="Disordered" evidence="1">
    <location>
        <begin position="1450"/>
        <end position="1499"/>
    </location>
</feature>
<gene>
    <name evidence="3" type="ORF">ACFPFX_23850</name>
</gene>
<dbReference type="RefSeq" id="WP_381227864.1">
    <property type="nucleotide sequence ID" value="NZ_JBHSIZ010000030.1"/>
</dbReference>
<feature type="region of interest" description="Disordered" evidence="1">
    <location>
        <begin position="1868"/>
        <end position="1900"/>
    </location>
</feature>
<feature type="region of interest" description="Disordered" evidence="1">
    <location>
        <begin position="625"/>
        <end position="651"/>
    </location>
</feature>
<organism evidence="3 4">
    <name type="scientific">Streptomyces mauvecolor</name>
    <dbReference type="NCBI Taxonomy" id="58345"/>
    <lineage>
        <taxon>Bacteria</taxon>
        <taxon>Bacillati</taxon>
        <taxon>Actinomycetota</taxon>
        <taxon>Actinomycetes</taxon>
        <taxon>Kitasatosporales</taxon>
        <taxon>Streptomycetaceae</taxon>
        <taxon>Streptomyces</taxon>
    </lineage>
</organism>